<dbReference type="PANTHER" id="PTHR34980:SF2">
    <property type="entry name" value="INNER MEMBRANE PROTEIN YHAH-RELATED"/>
    <property type="match status" value="1"/>
</dbReference>
<keyword evidence="3" id="KW-1185">Reference proteome</keyword>
<dbReference type="Pfam" id="PF05656">
    <property type="entry name" value="DUF805"/>
    <property type="match status" value="1"/>
</dbReference>
<dbReference type="PANTHER" id="PTHR34980">
    <property type="entry name" value="INNER MEMBRANE PROTEIN-RELATED-RELATED"/>
    <property type="match status" value="1"/>
</dbReference>
<keyword evidence="1" id="KW-1133">Transmembrane helix</keyword>
<feature type="transmembrane region" description="Helical" evidence="1">
    <location>
        <begin position="169"/>
        <end position="191"/>
    </location>
</feature>
<dbReference type="InterPro" id="IPR008523">
    <property type="entry name" value="DUF805"/>
</dbReference>
<evidence type="ECO:0000313" key="2">
    <source>
        <dbReference type="EMBL" id="AWN20380.1"/>
    </source>
</evidence>
<feature type="transmembrane region" description="Helical" evidence="1">
    <location>
        <begin position="92"/>
        <end position="112"/>
    </location>
</feature>
<protein>
    <submittedName>
        <fullName evidence="2">DUF805 domain-containing protein</fullName>
    </submittedName>
</protein>
<accession>A0ABM6W488</accession>
<sequence length="203" mass="23713">MFKAYLNYWKQYVDFGGRSTRPDYWWVFLINTIFTIIFQVALVVVLIRFAIALGNDNHRMASAWLKFGGIYYSSIRESSPFHAQLLAVSDFVFHYSKGVLTLFWLGMIWKLANLLPRYALLVRRLRDSGLHWSWFFARLVPGLLVLLASILTFEPVFISHSMRILDSSLIFFCISYVLLLFAKLFVFIISLRASKNPSQPFFN</sequence>
<dbReference type="Proteomes" id="UP000245369">
    <property type="component" value="Chromosome"/>
</dbReference>
<evidence type="ECO:0000313" key="3">
    <source>
        <dbReference type="Proteomes" id="UP000245369"/>
    </source>
</evidence>
<gene>
    <name evidence="2" type="ORF">DK182_03040</name>
</gene>
<dbReference type="EMBL" id="CP029490">
    <property type="protein sequence ID" value="AWN20380.1"/>
    <property type="molecule type" value="Genomic_DNA"/>
</dbReference>
<evidence type="ECO:0000256" key="1">
    <source>
        <dbReference type="SAM" id="Phobius"/>
    </source>
</evidence>
<name>A0ABM6W488_9STRE</name>
<feature type="transmembrane region" description="Helical" evidence="1">
    <location>
        <begin position="24"/>
        <end position="51"/>
    </location>
</feature>
<keyword evidence="1" id="KW-0472">Membrane</keyword>
<dbReference type="GeneID" id="93923493"/>
<reference evidence="2 3" key="1">
    <citation type="submission" date="2018-05" db="EMBL/GenBank/DDBJ databases">
        <title>Complete genome sequences of Streptococcus sobrinus.</title>
        <authorList>
            <person name="Sales M."/>
            <person name="Jensen P.A."/>
        </authorList>
    </citation>
    <scope>NUCLEOTIDE SEQUENCE [LARGE SCALE GENOMIC DNA]</scope>
    <source>
        <strain evidence="2 3">SL1</strain>
    </source>
</reference>
<organism evidence="2 3">
    <name type="scientific">Streptococcus sobrinus</name>
    <dbReference type="NCBI Taxonomy" id="1310"/>
    <lineage>
        <taxon>Bacteria</taxon>
        <taxon>Bacillati</taxon>
        <taxon>Bacillota</taxon>
        <taxon>Bacilli</taxon>
        <taxon>Lactobacillales</taxon>
        <taxon>Streptococcaceae</taxon>
        <taxon>Streptococcus</taxon>
    </lineage>
</organism>
<keyword evidence="1" id="KW-0812">Transmembrane</keyword>
<dbReference type="RefSeq" id="WP_002962420.1">
    <property type="nucleotide sequence ID" value="NZ_CP029490.1"/>
</dbReference>
<proteinExistence type="predicted"/>
<feature type="transmembrane region" description="Helical" evidence="1">
    <location>
        <begin position="132"/>
        <end position="157"/>
    </location>
</feature>